<dbReference type="PANTHER" id="PTHR17408:SF0">
    <property type="entry name" value="HISTONE RNA HAIRPIN-BINDING PROTEIN"/>
    <property type="match status" value="1"/>
</dbReference>
<evidence type="ECO:0000259" key="3">
    <source>
        <dbReference type="Pfam" id="PF15247"/>
    </source>
</evidence>
<evidence type="ECO:0000313" key="5">
    <source>
        <dbReference type="EMBL" id="KAL3121864.1"/>
    </source>
</evidence>
<keyword evidence="2" id="KW-0694">RNA-binding</keyword>
<dbReference type="PANTHER" id="PTHR17408">
    <property type="entry name" value="HISTONE RNA HAIRPIN-BINDING PROTEIN"/>
    <property type="match status" value="1"/>
</dbReference>
<dbReference type="EMBL" id="JBICBT010000749">
    <property type="protein sequence ID" value="KAL3102782.1"/>
    <property type="molecule type" value="Genomic_DNA"/>
</dbReference>
<sequence length="186" mass="21445">MHIIPNEGWCTDKATLERRDKELQKMKDKPTYKRYLSEIPKYLRKKGVHPRTPNKHINHPRRSWDKQVRKWKLAIYEWAGEKLISDEHDGTDCPSNSLGGDCADPSSTCPVEVPKMEVPSTANDQKGGGGEWTKFKLAVCARIERTARKDSIRRYGREEMLTLEKNAPSDFKLDSDFAEICRVNDV</sequence>
<comment type="caution">
    <text evidence="4">The sequence shown here is derived from an EMBL/GenBank/DDBJ whole genome shotgun (WGS) entry which is preliminary data.</text>
</comment>
<feature type="domain" description="Histone RNA hairpin-binding protein RNA-binding" evidence="3">
    <location>
        <begin position="11"/>
        <end position="79"/>
    </location>
</feature>
<accession>A0ABD2KIM2</accession>
<dbReference type="InterPro" id="IPR038294">
    <property type="entry name" value="SLBP_RNA_bind_sf"/>
</dbReference>
<organism evidence="4 6">
    <name type="scientific">Heterodera trifolii</name>
    <dbReference type="NCBI Taxonomy" id="157864"/>
    <lineage>
        <taxon>Eukaryota</taxon>
        <taxon>Metazoa</taxon>
        <taxon>Ecdysozoa</taxon>
        <taxon>Nematoda</taxon>
        <taxon>Chromadorea</taxon>
        <taxon>Rhabditida</taxon>
        <taxon>Tylenchina</taxon>
        <taxon>Tylenchomorpha</taxon>
        <taxon>Tylenchoidea</taxon>
        <taxon>Heteroderidae</taxon>
        <taxon>Heteroderinae</taxon>
        <taxon>Heterodera</taxon>
    </lineage>
</organism>
<evidence type="ECO:0000256" key="2">
    <source>
        <dbReference type="ARBA" id="ARBA00022884"/>
    </source>
</evidence>
<dbReference type="InterPro" id="IPR029344">
    <property type="entry name" value="SLBP_RNA_bind"/>
</dbReference>
<name>A0ABD2KIM2_9BILA</name>
<keyword evidence="6" id="KW-1185">Reference proteome</keyword>
<dbReference type="InterPro" id="IPR026502">
    <property type="entry name" value="SLBP1/SLBP2"/>
</dbReference>
<proteinExistence type="inferred from homology"/>
<comment type="similarity">
    <text evidence="1">Belongs to the SLBP family.</text>
</comment>
<dbReference type="Gene3D" id="1.10.8.1120">
    <property type="entry name" value="Histone RNA hairpin-binding protein RNA-binding domain"/>
    <property type="match status" value="1"/>
</dbReference>
<dbReference type="AlphaFoldDB" id="A0ABD2KIM2"/>
<dbReference type="EMBL" id="JBICBT010000174">
    <property type="protein sequence ID" value="KAL3121864.1"/>
    <property type="molecule type" value="Genomic_DNA"/>
</dbReference>
<evidence type="ECO:0000256" key="1">
    <source>
        <dbReference type="ARBA" id="ARBA00006151"/>
    </source>
</evidence>
<evidence type="ECO:0000313" key="6">
    <source>
        <dbReference type="Proteomes" id="UP001620626"/>
    </source>
</evidence>
<dbReference type="GO" id="GO:0003723">
    <property type="term" value="F:RNA binding"/>
    <property type="evidence" value="ECO:0007669"/>
    <property type="project" value="UniProtKB-KW"/>
</dbReference>
<reference evidence="4 6" key="1">
    <citation type="submission" date="2024-10" db="EMBL/GenBank/DDBJ databases">
        <authorList>
            <person name="Kim D."/>
        </authorList>
    </citation>
    <scope>NUCLEOTIDE SEQUENCE [LARGE SCALE GENOMIC DNA]</scope>
    <source>
        <strain evidence="4">BH-2024</strain>
    </source>
</reference>
<evidence type="ECO:0000313" key="4">
    <source>
        <dbReference type="EMBL" id="KAL3102782.1"/>
    </source>
</evidence>
<gene>
    <name evidence="5" type="ORF">niasHT_000429</name>
    <name evidence="4" type="ORF">niasHT_021449</name>
</gene>
<dbReference type="Proteomes" id="UP001620626">
    <property type="component" value="Unassembled WGS sequence"/>
</dbReference>
<protein>
    <recommendedName>
        <fullName evidence="3">Histone RNA hairpin-binding protein RNA-binding domain-containing protein</fullName>
    </recommendedName>
</protein>
<dbReference type="Pfam" id="PF15247">
    <property type="entry name" value="SLBP_RNA_bind"/>
    <property type="match status" value="1"/>
</dbReference>